<keyword evidence="7" id="KW-1185">Reference proteome</keyword>
<name>A0A7R9AL46_9CRUS</name>
<feature type="transmembrane region" description="Helical" evidence="5">
    <location>
        <begin position="80"/>
        <end position="101"/>
    </location>
</feature>
<feature type="transmembrane region" description="Helical" evidence="5">
    <location>
        <begin position="47"/>
        <end position="68"/>
    </location>
</feature>
<reference evidence="6" key="1">
    <citation type="submission" date="2020-11" db="EMBL/GenBank/DDBJ databases">
        <authorList>
            <person name="Tran Van P."/>
        </authorList>
    </citation>
    <scope>NUCLEOTIDE SEQUENCE</scope>
</reference>
<dbReference type="AlphaFoldDB" id="A0A7R9AL46"/>
<gene>
    <name evidence="6" type="ORF">DSTB1V02_LOCUS15423</name>
</gene>
<proteinExistence type="predicted"/>
<evidence type="ECO:0000256" key="5">
    <source>
        <dbReference type="SAM" id="Phobius"/>
    </source>
</evidence>
<dbReference type="Proteomes" id="UP000677054">
    <property type="component" value="Unassembled WGS sequence"/>
</dbReference>
<dbReference type="GO" id="GO:0005886">
    <property type="term" value="C:plasma membrane"/>
    <property type="evidence" value="ECO:0007669"/>
    <property type="project" value="TreeGrafter"/>
</dbReference>
<accession>A0A7R9AL46</accession>
<organism evidence="6">
    <name type="scientific">Darwinula stevensoni</name>
    <dbReference type="NCBI Taxonomy" id="69355"/>
    <lineage>
        <taxon>Eukaryota</taxon>
        <taxon>Metazoa</taxon>
        <taxon>Ecdysozoa</taxon>
        <taxon>Arthropoda</taxon>
        <taxon>Crustacea</taxon>
        <taxon>Oligostraca</taxon>
        <taxon>Ostracoda</taxon>
        <taxon>Podocopa</taxon>
        <taxon>Podocopida</taxon>
        <taxon>Darwinulocopina</taxon>
        <taxon>Darwinuloidea</taxon>
        <taxon>Darwinulidae</taxon>
        <taxon>Darwinula</taxon>
    </lineage>
</organism>
<evidence type="ECO:0000313" key="6">
    <source>
        <dbReference type="EMBL" id="CAD7255678.1"/>
    </source>
</evidence>
<keyword evidence="1" id="KW-1003">Cell membrane</keyword>
<dbReference type="PANTHER" id="PTHR36917:SF1">
    <property type="entry name" value="INNER MEMBRANE-SPANNING PROTEIN YCIB"/>
    <property type="match status" value="1"/>
</dbReference>
<keyword evidence="2 5" id="KW-0812">Transmembrane</keyword>
<sequence>MFIKWKPTVLYASLALALLATYGIWKKNILALLLGKQIELPAAAWRKLLWLWVGYAIFMSALNAFIATNYSTDTWANFKLWGFGFFVVFALANAFIMATAMKKSENDGSAQ</sequence>
<dbReference type="InterPro" id="IPR006008">
    <property type="entry name" value="YciB"/>
</dbReference>
<dbReference type="PANTHER" id="PTHR36917">
    <property type="entry name" value="INTRACELLULAR SEPTATION PROTEIN A-RELATED"/>
    <property type="match status" value="1"/>
</dbReference>
<protein>
    <submittedName>
        <fullName evidence="6">Uncharacterized protein</fullName>
    </submittedName>
</protein>
<evidence type="ECO:0000256" key="1">
    <source>
        <dbReference type="ARBA" id="ARBA00022475"/>
    </source>
</evidence>
<evidence type="ECO:0000256" key="3">
    <source>
        <dbReference type="ARBA" id="ARBA00022989"/>
    </source>
</evidence>
<dbReference type="EMBL" id="LR945188">
    <property type="protein sequence ID" value="CAD7255678.1"/>
    <property type="molecule type" value="Genomic_DNA"/>
</dbReference>
<evidence type="ECO:0000256" key="4">
    <source>
        <dbReference type="ARBA" id="ARBA00023136"/>
    </source>
</evidence>
<dbReference type="EMBL" id="CAJPEV010045670">
    <property type="protein sequence ID" value="CAG0910290.1"/>
    <property type="molecule type" value="Genomic_DNA"/>
</dbReference>
<keyword evidence="4 5" id="KW-0472">Membrane</keyword>
<evidence type="ECO:0000313" key="7">
    <source>
        <dbReference type="Proteomes" id="UP000677054"/>
    </source>
</evidence>
<evidence type="ECO:0000256" key="2">
    <source>
        <dbReference type="ARBA" id="ARBA00022692"/>
    </source>
</evidence>
<keyword evidence="3 5" id="KW-1133">Transmembrane helix</keyword>
<dbReference type="Pfam" id="PF04279">
    <property type="entry name" value="IspA"/>
    <property type="match status" value="1"/>
</dbReference>